<dbReference type="EMBL" id="GBRH01182566">
    <property type="protein sequence ID" value="JAE15330.1"/>
    <property type="molecule type" value="Transcribed_RNA"/>
</dbReference>
<evidence type="ECO:0000256" key="1">
    <source>
        <dbReference type="SAM" id="MobiDB-lite"/>
    </source>
</evidence>
<organism evidence="2">
    <name type="scientific">Arundo donax</name>
    <name type="common">Giant reed</name>
    <name type="synonym">Donax arundinaceus</name>
    <dbReference type="NCBI Taxonomy" id="35708"/>
    <lineage>
        <taxon>Eukaryota</taxon>
        <taxon>Viridiplantae</taxon>
        <taxon>Streptophyta</taxon>
        <taxon>Embryophyta</taxon>
        <taxon>Tracheophyta</taxon>
        <taxon>Spermatophyta</taxon>
        <taxon>Magnoliopsida</taxon>
        <taxon>Liliopsida</taxon>
        <taxon>Poales</taxon>
        <taxon>Poaceae</taxon>
        <taxon>PACMAD clade</taxon>
        <taxon>Arundinoideae</taxon>
        <taxon>Arundineae</taxon>
        <taxon>Arundo</taxon>
    </lineage>
</organism>
<sequence>MPSRSAFSALDSSQSKLFTRMPVASGIRASCCSRTFPTSLSRSCMVSGMSSARTGGTPAKFSSASPMSLDEDGAARQRSGTWRYTARSPAADG</sequence>
<protein>
    <submittedName>
        <fullName evidence="2">Uncharacterized protein</fullName>
    </submittedName>
</protein>
<name>A0A0A9FR71_ARUDO</name>
<evidence type="ECO:0000313" key="2">
    <source>
        <dbReference type="EMBL" id="JAE15330.1"/>
    </source>
</evidence>
<accession>A0A0A9FR71</accession>
<feature type="compositionally biased region" description="Polar residues" evidence="1">
    <location>
        <begin position="51"/>
        <end position="66"/>
    </location>
</feature>
<dbReference type="AlphaFoldDB" id="A0A0A9FR71"/>
<proteinExistence type="predicted"/>
<reference evidence="2" key="1">
    <citation type="submission" date="2014-09" db="EMBL/GenBank/DDBJ databases">
        <authorList>
            <person name="Magalhaes I.L.F."/>
            <person name="Oliveira U."/>
            <person name="Santos F.R."/>
            <person name="Vidigal T.H.D.A."/>
            <person name="Brescovit A.D."/>
            <person name="Santos A.J."/>
        </authorList>
    </citation>
    <scope>NUCLEOTIDE SEQUENCE</scope>
    <source>
        <tissue evidence="2">Shoot tissue taken approximately 20 cm above the soil surface</tissue>
    </source>
</reference>
<reference evidence="2" key="2">
    <citation type="journal article" date="2015" name="Data Brief">
        <title>Shoot transcriptome of the giant reed, Arundo donax.</title>
        <authorList>
            <person name="Barrero R.A."/>
            <person name="Guerrero F.D."/>
            <person name="Moolhuijzen P."/>
            <person name="Goolsby J.A."/>
            <person name="Tidwell J."/>
            <person name="Bellgard S.E."/>
            <person name="Bellgard M.I."/>
        </authorList>
    </citation>
    <scope>NUCLEOTIDE SEQUENCE</scope>
    <source>
        <tissue evidence="2">Shoot tissue taken approximately 20 cm above the soil surface</tissue>
    </source>
</reference>
<feature type="region of interest" description="Disordered" evidence="1">
    <location>
        <begin position="51"/>
        <end position="93"/>
    </location>
</feature>